<evidence type="ECO:0000256" key="6">
    <source>
        <dbReference type="ARBA" id="ARBA00022630"/>
    </source>
</evidence>
<keyword evidence="9" id="KW-0560">Oxidoreductase</keyword>
<evidence type="ECO:0000259" key="12">
    <source>
        <dbReference type="Pfam" id="PF16901"/>
    </source>
</evidence>
<dbReference type="SUPFAM" id="SSF51905">
    <property type="entry name" value="FAD/NAD(P)-binding domain"/>
    <property type="match status" value="1"/>
</dbReference>
<dbReference type="InterPro" id="IPR006076">
    <property type="entry name" value="FAD-dep_OxRdtase"/>
</dbReference>
<organism evidence="13 14">
    <name type="scientific">Ilex paraguariensis</name>
    <name type="common">yerba mate</name>
    <dbReference type="NCBI Taxonomy" id="185542"/>
    <lineage>
        <taxon>Eukaryota</taxon>
        <taxon>Viridiplantae</taxon>
        <taxon>Streptophyta</taxon>
        <taxon>Embryophyta</taxon>
        <taxon>Tracheophyta</taxon>
        <taxon>Spermatophyta</taxon>
        <taxon>Magnoliopsida</taxon>
        <taxon>eudicotyledons</taxon>
        <taxon>Gunneridae</taxon>
        <taxon>Pentapetalae</taxon>
        <taxon>asterids</taxon>
        <taxon>campanulids</taxon>
        <taxon>Aquifoliales</taxon>
        <taxon>Aquifoliaceae</taxon>
        <taxon>Ilex</taxon>
    </lineage>
</organism>
<dbReference type="InterPro" id="IPR038299">
    <property type="entry name" value="DAO_C_sf"/>
</dbReference>
<keyword evidence="10" id="KW-0496">Mitochondrion</keyword>
<feature type="domain" description="FAD dependent oxidoreductase" evidence="11">
    <location>
        <begin position="59"/>
        <end position="380"/>
    </location>
</feature>
<dbReference type="GO" id="GO:0005739">
    <property type="term" value="C:mitochondrion"/>
    <property type="evidence" value="ECO:0007669"/>
    <property type="project" value="UniProtKB-SubCell"/>
</dbReference>
<reference evidence="13 14" key="1">
    <citation type="submission" date="2024-02" db="EMBL/GenBank/DDBJ databases">
        <authorList>
            <person name="Vignale AGUSTIN F."/>
            <person name="Sosa J E."/>
            <person name="Modenutti C."/>
        </authorList>
    </citation>
    <scope>NUCLEOTIDE SEQUENCE [LARGE SCALE GENOMIC DNA]</scope>
</reference>
<dbReference type="Gene3D" id="3.50.50.60">
    <property type="entry name" value="FAD/NAD(P)-binding domain"/>
    <property type="match status" value="1"/>
</dbReference>
<dbReference type="FunFam" id="1.10.8.870:FF:000004">
    <property type="entry name" value="Glycerol-3-phosphate dehydrogenase"/>
    <property type="match status" value="1"/>
</dbReference>
<evidence type="ECO:0000256" key="2">
    <source>
        <dbReference type="ARBA" id="ARBA00004173"/>
    </source>
</evidence>
<dbReference type="InterPro" id="IPR031656">
    <property type="entry name" value="DAO_C"/>
</dbReference>
<comment type="subcellular location">
    <subcellularLocation>
        <location evidence="2">Mitochondrion</location>
    </subcellularLocation>
</comment>
<evidence type="ECO:0000259" key="11">
    <source>
        <dbReference type="Pfam" id="PF01266"/>
    </source>
</evidence>
<evidence type="ECO:0000256" key="8">
    <source>
        <dbReference type="ARBA" id="ARBA00022946"/>
    </source>
</evidence>
<proteinExistence type="inferred from homology"/>
<dbReference type="InterPro" id="IPR000447">
    <property type="entry name" value="G3P_DH_FAD-dep"/>
</dbReference>
<gene>
    <name evidence="13" type="ORF">ILEXP_LOCUS28368</name>
</gene>
<dbReference type="Pfam" id="PF01266">
    <property type="entry name" value="DAO"/>
    <property type="match status" value="1"/>
</dbReference>
<feature type="domain" description="Alpha-glycerophosphate oxidase C-terminal" evidence="12">
    <location>
        <begin position="403"/>
        <end position="537"/>
    </location>
</feature>
<evidence type="ECO:0000256" key="5">
    <source>
        <dbReference type="ARBA" id="ARBA00013029"/>
    </source>
</evidence>
<dbReference type="EMBL" id="CAUOFW020003391">
    <property type="protein sequence ID" value="CAK9159665.1"/>
    <property type="molecule type" value="Genomic_DNA"/>
</dbReference>
<dbReference type="PANTHER" id="PTHR11985:SF15">
    <property type="entry name" value="GLYCEROL-3-PHOSPHATE DEHYDROGENASE, MITOCHONDRIAL"/>
    <property type="match status" value="1"/>
</dbReference>
<dbReference type="PROSITE" id="PS00978">
    <property type="entry name" value="FAD_G3PDH_2"/>
    <property type="match status" value="1"/>
</dbReference>
<keyword evidence="6" id="KW-0285">Flavoprotein</keyword>
<dbReference type="Gene3D" id="3.30.9.10">
    <property type="entry name" value="D-Amino Acid Oxidase, subunit A, domain 2"/>
    <property type="match status" value="1"/>
</dbReference>
<dbReference type="Proteomes" id="UP001642360">
    <property type="component" value="Unassembled WGS sequence"/>
</dbReference>
<keyword evidence="7" id="KW-0274">FAD</keyword>
<evidence type="ECO:0000256" key="7">
    <source>
        <dbReference type="ARBA" id="ARBA00022827"/>
    </source>
</evidence>
<evidence type="ECO:0000256" key="10">
    <source>
        <dbReference type="ARBA" id="ARBA00023128"/>
    </source>
</evidence>
<dbReference type="PANTHER" id="PTHR11985">
    <property type="entry name" value="GLYCEROL-3-PHOSPHATE DEHYDROGENASE"/>
    <property type="match status" value="1"/>
</dbReference>
<comment type="pathway">
    <text evidence="3">Polyol metabolism; glycerol degradation via glycerol kinase pathway; glycerone phosphate from sn-glycerol 3-phosphate (anaerobic route): step 1/1.</text>
</comment>
<keyword evidence="14" id="KW-1185">Reference proteome</keyword>
<dbReference type="GO" id="GO:0004368">
    <property type="term" value="F:glycerol-3-phosphate dehydrogenase (quinone) activity"/>
    <property type="evidence" value="ECO:0007669"/>
    <property type="project" value="UniProtKB-EC"/>
</dbReference>
<comment type="cofactor">
    <cofactor evidence="1">
        <name>FAD</name>
        <dbReference type="ChEBI" id="CHEBI:57692"/>
    </cofactor>
</comment>
<sequence length="566" mass="62690">MFIDLGGVSGEGDLEARRHGGAQGRSNQEGLRKGNYRLASPTWMMVVASSAVKANFFLGVRYLEKAVFNLDYGQLKLVFHALEERKQVIENAPHLCHALPCMTPCFDWFEVVYFWMGLKLYDLVAGRRLLHLSRYYSAQESIELFPTLATKGKDRSLKGTVVYYDGQMNDSRLNVALALTAALAGAAILNYAEAVSFLKDEVSGKIIGARIRNNLSGKEFDTYAKVVVNAGGPFCDSVRKMADKDAKPMICPSSGVHIVLPDYYSPEGMGLIVPKTKDGRVVFMLPWLGRTVAGTTDSNTSITMLPEPHEDEIQFILDAICDYLNVKVRRIDVLSAWSGIRPLATDPSAKNTESISRDHVVCEDFPGLVTITGGKWTTYRSMAEDAVNSAIKSGKLSPANRSLTHNLRLIGADGWEPASFTVLAQQYVRMKMTFSGKVVPGVMDTAAAKHLSRTYGTLAERVATIAQNENLGKRLAHGYPFLEAEVAFCARHEYCESAVDFIARRSRLAFLDTDAAGRALPRIIQILAAEHQWDKSRQKQEVQKANEFLETFKSSKNAQFHDGKHN</sequence>
<comment type="caution">
    <text evidence="13">The sequence shown here is derived from an EMBL/GenBank/DDBJ whole genome shotgun (WGS) entry which is preliminary data.</text>
</comment>
<comment type="similarity">
    <text evidence="4">Belongs to the FAD-dependent glycerol-3-phosphate dehydrogenase family.</text>
</comment>
<evidence type="ECO:0000256" key="1">
    <source>
        <dbReference type="ARBA" id="ARBA00001974"/>
    </source>
</evidence>
<dbReference type="InterPro" id="IPR036188">
    <property type="entry name" value="FAD/NAD-bd_sf"/>
</dbReference>
<keyword evidence="8" id="KW-0809">Transit peptide</keyword>
<accession>A0ABC8SRE1</accession>
<dbReference type="AlphaFoldDB" id="A0ABC8SRE1"/>
<protein>
    <recommendedName>
        <fullName evidence="5">glycerol-3-phosphate dehydrogenase</fullName>
        <ecNumber evidence="5">1.1.5.3</ecNumber>
    </recommendedName>
</protein>
<evidence type="ECO:0000256" key="3">
    <source>
        <dbReference type="ARBA" id="ARBA00005157"/>
    </source>
</evidence>
<evidence type="ECO:0000313" key="14">
    <source>
        <dbReference type="Proteomes" id="UP001642360"/>
    </source>
</evidence>
<evidence type="ECO:0000256" key="9">
    <source>
        <dbReference type="ARBA" id="ARBA00023002"/>
    </source>
</evidence>
<name>A0ABC8SRE1_9AQUA</name>
<dbReference type="Gene3D" id="1.10.8.870">
    <property type="entry name" value="Alpha-glycerophosphate oxidase, cap domain"/>
    <property type="match status" value="1"/>
</dbReference>
<evidence type="ECO:0000313" key="13">
    <source>
        <dbReference type="EMBL" id="CAK9159665.1"/>
    </source>
</evidence>
<evidence type="ECO:0000256" key="4">
    <source>
        <dbReference type="ARBA" id="ARBA00007330"/>
    </source>
</evidence>
<dbReference type="EC" id="1.1.5.3" evidence="5"/>
<dbReference type="PRINTS" id="PR01001">
    <property type="entry name" value="FADG3PDH"/>
</dbReference>
<dbReference type="Pfam" id="PF16901">
    <property type="entry name" value="DAO_C"/>
    <property type="match status" value="1"/>
</dbReference>